<keyword evidence="2" id="KW-0677">Repeat</keyword>
<dbReference type="PROSITE" id="PS00678">
    <property type="entry name" value="WD_REPEATS_1"/>
    <property type="match status" value="1"/>
</dbReference>
<dbReference type="SUPFAM" id="SSF50978">
    <property type="entry name" value="WD40 repeat-like"/>
    <property type="match status" value="1"/>
</dbReference>
<feature type="repeat" description="WD" evidence="3">
    <location>
        <begin position="365"/>
        <end position="406"/>
    </location>
</feature>
<evidence type="ECO:0000256" key="1">
    <source>
        <dbReference type="ARBA" id="ARBA00022574"/>
    </source>
</evidence>
<name>A0A5K1JZB4_9APHY</name>
<dbReference type="EMBL" id="LR726795">
    <property type="protein sequence ID" value="VWO98201.1"/>
    <property type="molecule type" value="Genomic_DNA"/>
</dbReference>
<evidence type="ECO:0000256" key="3">
    <source>
        <dbReference type="PROSITE-ProRule" id="PRU00221"/>
    </source>
</evidence>
<dbReference type="InterPro" id="IPR015943">
    <property type="entry name" value="WD40/YVTN_repeat-like_dom_sf"/>
</dbReference>
<protein>
    <submittedName>
        <fullName evidence="4">MFS domain-containing protein</fullName>
    </submittedName>
</protein>
<dbReference type="Pfam" id="PF00400">
    <property type="entry name" value="WD40"/>
    <property type="match status" value="1"/>
</dbReference>
<dbReference type="PROSITE" id="PS50082">
    <property type="entry name" value="WD_REPEATS_2"/>
    <property type="match status" value="1"/>
</dbReference>
<organism evidence="4">
    <name type="scientific">Ganoderma boninense</name>
    <dbReference type="NCBI Taxonomy" id="34458"/>
    <lineage>
        <taxon>Eukaryota</taxon>
        <taxon>Fungi</taxon>
        <taxon>Dikarya</taxon>
        <taxon>Basidiomycota</taxon>
        <taxon>Agaricomycotina</taxon>
        <taxon>Agaricomycetes</taxon>
        <taxon>Polyporales</taxon>
        <taxon>Polyporaceae</taxon>
        <taxon>Ganoderma</taxon>
    </lineage>
</organism>
<dbReference type="Gene3D" id="2.130.10.10">
    <property type="entry name" value="YVTN repeat-like/Quinoprotein amine dehydrogenase"/>
    <property type="match status" value="2"/>
</dbReference>
<dbReference type="AlphaFoldDB" id="A0A5K1JZB4"/>
<proteinExistence type="predicted"/>
<sequence length="541" mass="60634">MPLALPFEVIERVIDHYSDSVATLYSFTLTCRDLNPRSTIVLLRRVSFKNRKQIFSFCDVLAAKPHLRHAVRVIAVPVTEFSPHPLLRLLNNLTEIEFKPPAASPKSSSQSRSSRRSVIHPSVSTYCRVSANHIQSLALRRLTLYSFSALSGLLLSFPKIKTLFCLHFKVEKDSEDWEPVGRILSQRMQLETLTVQVDDNSISLRPLELLGEAAKHTVQWLRLNLDFIVPVDRSVDNLVGVLPSPSWVHLTTLVIRFPLQVIEQIAGIVSHIDRPPKLKKIVIEFRIATLKDMVQFLHSEPSLIKRPELETALLQFSQPHIRFSLIPSLNDRSEDFWRDHLTEYFPALRTRNGASLKAKHSLEKFGHDSRITTAIAISADSRWAATGSDDDTIIIWDLSDGSISQEWFVQTPTNGTAAGVAGGLADPHPRRHLTSLCFSPDSLYLMSTGLAPGVTVWNICRSDTPYKVASLGDDNGVVQRFMWSPDGDSILAKFSNLNGIMCKWEASTLRQLGAHRTGHGVLQVLSPNGRWLLQVTGVSRV</sequence>
<reference evidence="4" key="1">
    <citation type="submission" date="2019-10" db="EMBL/GenBank/DDBJ databases">
        <authorList>
            <person name="Nor Muhammad N."/>
        </authorList>
    </citation>
    <scope>NUCLEOTIDE SEQUENCE</scope>
</reference>
<dbReference type="InterPro" id="IPR001680">
    <property type="entry name" value="WD40_rpt"/>
</dbReference>
<evidence type="ECO:0000313" key="4">
    <source>
        <dbReference type="EMBL" id="VWO98201.1"/>
    </source>
</evidence>
<evidence type="ECO:0000256" key="2">
    <source>
        <dbReference type="ARBA" id="ARBA00022737"/>
    </source>
</evidence>
<dbReference type="InterPro" id="IPR019775">
    <property type="entry name" value="WD40_repeat_CS"/>
</dbReference>
<dbReference type="SMART" id="SM00320">
    <property type="entry name" value="WD40"/>
    <property type="match status" value="2"/>
</dbReference>
<keyword evidence="1 3" id="KW-0853">WD repeat</keyword>
<dbReference type="InterPro" id="IPR036322">
    <property type="entry name" value="WD40_repeat_dom_sf"/>
</dbReference>
<accession>A0A5K1JZB4</accession>
<gene>
    <name evidence="4" type="primary">G4NIB5</name>
</gene>